<dbReference type="PROSITE" id="PS51194">
    <property type="entry name" value="HELICASE_CTER"/>
    <property type="match status" value="1"/>
</dbReference>
<dbReference type="InterPro" id="IPR027417">
    <property type="entry name" value="P-loop_NTPase"/>
</dbReference>
<dbReference type="PANTHER" id="PTHR13710:SF154">
    <property type="entry name" value="RECQ HELICASE, PUTATIVE (AFU_ORTHOLOGUE AFUA_6G14720)-RELATED"/>
    <property type="match status" value="1"/>
</dbReference>
<evidence type="ECO:0000256" key="2">
    <source>
        <dbReference type="ARBA" id="ARBA00034617"/>
    </source>
</evidence>
<comment type="caution">
    <text evidence="7">The sequence shown here is derived from an EMBL/GenBank/DDBJ whole genome shotgun (WGS) entry which is preliminary data.</text>
</comment>
<dbReference type="EC" id="5.6.2.4" evidence="3"/>
<dbReference type="GO" id="GO:0009378">
    <property type="term" value="F:four-way junction helicase activity"/>
    <property type="evidence" value="ECO:0007669"/>
    <property type="project" value="TreeGrafter"/>
</dbReference>
<dbReference type="Pfam" id="PF00271">
    <property type="entry name" value="Helicase_C"/>
    <property type="match status" value="1"/>
</dbReference>
<reference evidence="7" key="1">
    <citation type="submission" date="2020-06" db="EMBL/GenBank/DDBJ databases">
        <title>Draft genome sequences of strains closely related to Aspergillus parafelis and Aspergillus hiratsukae.</title>
        <authorList>
            <person name="Dos Santos R.A.C."/>
            <person name="Rivero-Menendez O."/>
            <person name="Steenwyk J.L."/>
            <person name="Mead M.E."/>
            <person name="Goldman G.H."/>
            <person name="Alastruey-Izquierdo A."/>
            <person name="Rokas A."/>
        </authorList>
    </citation>
    <scope>NUCLEOTIDE SEQUENCE</scope>
    <source>
        <strain evidence="7">CNM-CM7691</strain>
    </source>
</reference>
<dbReference type="SUPFAM" id="SSF52540">
    <property type="entry name" value="P-loop containing nucleoside triphosphate hydrolases"/>
    <property type="match status" value="1"/>
</dbReference>
<evidence type="ECO:0000256" key="1">
    <source>
        <dbReference type="ARBA" id="ARBA00005446"/>
    </source>
</evidence>
<keyword evidence="4" id="KW-0472">Membrane</keyword>
<dbReference type="GO" id="GO:0043138">
    <property type="term" value="F:3'-5' DNA helicase activity"/>
    <property type="evidence" value="ECO:0007669"/>
    <property type="project" value="UniProtKB-EC"/>
</dbReference>
<evidence type="ECO:0000313" key="8">
    <source>
        <dbReference type="Proteomes" id="UP000641853"/>
    </source>
</evidence>
<dbReference type="GO" id="GO:0000724">
    <property type="term" value="P:double-strand break repair via homologous recombination"/>
    <property type="evidence" value="ECO:0007669"/>
    <property type="project" value="TreeGrafter"/>
</dbReference>
<dbReference type="Proteomes" id="UP000641853">
    <property type="component" value="Unassembled WGS sequence"/>
</dbReference>
<sequence length="231" mass="25912">MLFIVLVFAAPGGTTIVVVPLVALWADMTRRCQELGISCVLWESRRPPDAASIMLVTPESAVSPDFQTFLNRLRWTRRLDWIVIDECHVAHTQMVWLTATLPPSMEDELCWRMKHDRAAVTIYQARTSRPNVAYRVWRLDMTGVGRGPYQWIESEVVMAMAWVLGCEVYYSEQLDKAGVLAWFMGASLVIAATSALGMGVDIPNIRSIIHIGTPRTLLDYAQESGRAGRDG</sequence>
<proteinExistence type="inferred from homology"/>
<dbReference type="EMBL" id="JACBAG010001438">
    <property type="protein sequence ID" value="KAF7184865.1"/>
    <property type="molecule type" value="Genomic_DNA"/>
</dbReference>
<protein>
    <recommendedName>
        <fullName evidence="3">DNA 3'-5' helicase</fullName>
        <ecNumber evidence="3">5.6.2.4</ecNumber>
    </recommendedName>
</protein>
<dbReference type="InterPro" id="IPR014001">
    <property type="entry name" value="Helicase_ATP-bd"/>
</dbReference>
<gene>
    <name evidence="7" type="ORF">CNMCM7691_007177</name>
</gene>
<feature type="domain" description="Helicase C-terminal" evidence="6">
    <location>
        <begin position="83"/>
        <end position="231"/>
    </location>
</feature>
<keyword evidence="4" id="KW-0812">Transmembrane</keyword>
<comment type="catalytic activity">
    <reaction evidence="2">
        <text>Couples ATP hydrolysis with the unwinding of duplex DNA by translocating in the 3'-5' direction.</text>
        <dbReference type="EC" id="5.6.2.4"/>
    </reaction>
</comment>
<dbReference type="PANTHER" id="PTHR13710">
    <property type="entry name" value="DNA HELICASE RECQ FAMILY MEMBER"/>
    <property type="match status" value="1"/>
</dbReference>
<dbReference type="SMART" id="SM00490">
    <property type="entry name" value="HELICc"/>
    <property type="match status" value="1"/>
</dbReference>
<evidence type="ECO:0000259" key="5">
    <source>
        <dbReference type="PROSITE" id="PS51192"/>
    </source>
</evidence>
<feature type="transmembrane region" description="Helical" evidence="4">
    <location>
        <begin position="6"/>
        <end position="26"/>
    </location>
</feature>
<evidence type="ECO:0000256" key="3">
    <source>
        <dbReference type="ARBA" id="ARBA00034808"/>
    </source>
</evidence>
<dbReference type="GO" id="GO:0005737">
    <property type="term" value="C:cytoplasm"/>
    <property type="evidence" value="ECO:0007669"/>
    <property type="project" value="TreeGrafter"/>
</dbReference>
<name>A0A8H6VFC4_9EURO</name>
<accession>A0A8H6VFC4</accession>
<comment type="similarity">
    <text evidence="1">Belongs to the helicase family. RecQ subfamily.</text>
</comment>
<feature type="transmembrane region" description="Helical" evidence="4">
    <location>
        <begin position="179"/>
        <end position="200"/>
    </location>
</feature>
<dbReference type="Gene3D" id="3.40.50.300">
    <property type="entry name" value="P-loop containing nucleotide triphosphate hydrolases"/>
    <property type="match status" value="2"/>
</dbReference>
<evidence type="ECO:0000259" key="6">
    <source>
        <dbReference type="PROSITE" id="PS51194"/>
    </source>
</evidence>
<dbReference type="AlphaFoldDB" id="A0A8H6VFC4"/>
<dbReference type="GO" id="GO:0005694">
    <property type="term" value="C:chromosome"/>
    <property type="evidence" value="ECO:0007669"/>
    <property type="project" value="TreeGrafter"/>
</dbReference>
<dbReference type="InterPro" id="IPR001650">
    <property type="entry name" value="Helicase_C-like"/>
</dbReference>
<keyword evidence="8" id="KW-1185">Reference proteome</keyword>
<feature type="domain" description="Helicase ATP-binding" evidence="5">
    <location>
        <begin position="1"/>
        <end position="119"/>
    </location>
</feature>
<organism evidence="7 8">
    <name type="scientific">Aspergillus felis</name>
    <dbReference type="NCBI Taxonomy" id="1287682"/>
    <lineage>
        <taxon>Eukaryota</taxon>
        <taxon>Fungi</taxon>
        <taxon>Dikarya</taxon>
        <taxon>Ascomycota</taxon>
        <taxon>Pezizomycotina</taxon>
        <taxon>Eurotiomycetes</taxon>
        <taxon>Eurotiomycetidae</taxon>
        <taxon>Eurotiales</taxon>
        <taxon>Aspergillaceae</taxon>
        <taxon>Aspergillus</taxon>
        <taxon>Aspergillus subgen. Fumigati</taxon>
    </lineage>
</organism>
<keyword evidence="4" id="KW-1133">Transmembrane helix</keyword>
<evidence type="ECO:0000313" key="7">
    <source>
        <dbReference type="EMBL" id="KAF7184865.1"/>
    </source>
</evidence>
<dbReference type="PROSITE" id="PS51192">
    <property type="entry name" value="HELICASE_ATP_BIND_1"/>
    <property type="match status" value="1"/>
</dbReference>
<evidence type="ECO:0000256" key="4">
    <source>
        <dbReference type="SAM" id="Phobius"/>
    </source>
</evidence>